<dbReference type="AlphaFoldDB" id="A0A8S1VM04"/>
<keyword evidence="3" id="KW-1185">Reference proteome</keyword>
<gene>
    <name evidence="2" type="ORF">PPENT_87.1.T0690184</name>
</gene>
<dbReference type="Proteomes" id="UP000689195">
    <property type="component" value="Unassembled WGS sequence"/>
</dbReference>
<feature type="transmembrane region" description="Helical" evidence="1">
    <location>
        <begin position="286"/>
        <end position="305"/>
    </location>
</feature>
<dbReference type="OrthoDB" id="293555at2759"/>
<feature type="transmembrane region" description="Helical" evidence="1">
    <location>
        <begin position="435"/>
        <end position="456"/>
    </location>
</feature>
<evidence type="ECO:0000256" key="1">
    <source>
        <dbReference type="SAM" id="Phobius"/>
    </source>
</evidence>
<evidence type="ECO:0000313" key="3">
    <source>
        <dbReference type="Proteomes" id="UP000689195"/>
    </source>
</evidence>
<proteinExistence type="predicted"/>
<dbReference type="EMBL" id="CAJJDO010000069">
    <property type="protein sequence ID" value="CAD8178414.1"/>
    <property type="molecule type" value="Genomic_DNA"/>
</dbReference>
<evidence type="ECO:0000313" key="2">
    <source>
        <dbReference type="EMBL" id="CAD8178414.1"/>
    </source>
</evidence>
<name>A0A8S1VM04_9CILI</name>
<comment type="caution">
    <text evidence="2">The sequence shown here is derived from an EMBL/GenBank/DDBJ whole genome shotgun (WGS) entry which is preliminary data.</text>
</comment>
<keyword evidence="1" id="KW-0812">Transmembrane</keyword>
<feature type="transmembrane region" description="Helical" evidence="1">
    <location>
        <begin position="407"/>
        <end position="429"/>
    </location>
</feature>
<accession>A0A8S1VM04</accession>
<feature type="transmembrane region" description="Helical" evidence="1">
    <location>
        <begin position="317"/>
        <end position="338"/>
    </location>
</feature>
<keyword evidence="1" id="KW-1133">Transmembrane helix</keyword>
<evidence type="ECO:0008006" key="4">
    <source>
        <dbReference type="Google" id="ProtNLM"/>
    </source>
</evidence>
<keyword evidence="1" id="KW-0472">Membrane</keyword>
<feature type="transmembrane region" description="Helical" evidence="1">
    <location>
        <begin position="155"/>
        <end position="173"/>
    </location>
</feature>
<protein>
    <recommendedName>
        <fullName evidence="4">Transmembrane protein</fullName>
    </recommendedName>
</protein>
<feature type="transmembrane region" description="Helical" evidence="1">
    <location>
        <begin position="85"/>
        <end position="110"/>
    </location>
</feature>
<organism evidence="2 3">
    <name type="scientific">Paramecium pentaurelia</name>
    <dbReference type="NCBI Taxonomy" id="43138"/>
    <lineage>
        <taxon>Eukaryota</taxon>
        <taxon>Sar</taxon>
        <taxon>Alveolata</taxon>
        <taxon>Ciliophora</taxon>
        <taxon>Intramacronucleata</taxon>
        <taxon>Oligohymenophorea</taxon>
        <taxon>Peniculida</taxon>
        <taxon>Parameciidae</taxon>
        <taxon>Paramecium</taxon>
    </lineage>
</organism>
<reference evidence="2" key="1">
    <citation type="submission" date="2021-01" db="EMBL/GenBank/DDBJ databases">
        <authorList>
            <consortium name="Genoscope - CEA"/>
            <person name="William W."/>
        </authorList>
    </citation>
    <scope>NUCLEOTIDE SEQUENCE</scope>
</reference>
<sequence>MENNNNNISSLVKSINQTNRQSLKISVVHPKDDALINIDDEEKFLYEKRQWEITNQQVSLEKIQQEQMERYKGEWNWDVFIEFFLYHQIFFTILGPFMVILFSVCPGMILMKNMKFYGNSMAFYTQTLLWCGSVLEVLGYFLWDESIITLTEILFLWYALTIRSVVIAAKYATFSRSVINLYKNVLLPDDVFQFDLMMNDWREQSPKILFLEPYRALKRYQFEISLFKMDFIVQPHQETKVAIDKVDINFFRDTGIILDNDEYSGFKLFGYLVNHYQTQNSANTHLYISLFEALILSTTPIWLRIGDLFNSVEALDMFRIVLNLVSSFIGFWGSIIFFHQAFYDFNRKFFLLEQLLLIIKVRPDQTEQLKLLPTINFNNITTWQAWSMMRAISFDYGQTYNFRTQGFYSLCFLGFIVLIFLTLLLILDFVHLDLFQFILLSELTIMIFGFTTYYLYQGAKLNTYLDQCEVALQDVKSIYQDLLRMKDIYFEQKKEPQNYIHKKFKQLLQKETQIEEVIKSIIQELDDNIRIIQYDSRNNPFKLYGIKITFNLLKSAAVGLSTIYSYSLQQRFMQIK</sequence>